<feature type="transmembrane region" description="Helical" evidence="1">
    <location>
        <begin position="132"/>
        <end position="150"/>
    </location>
</feature>
<protein>
    <submittedName>
        <fullName evidence="2">Uncharacterized protein</fullName>
    </submittedName>
</protein>
<dbReference type="OrthoDB" id="1704138at2"/>
<evidence type="ECO:0000313" key="3">
    <source>
        <dbReference type="Proteomes" id="UP001142078"/>
    </source>
</evidence>
<gene>
    <name evidence="2" type="ORF">NSA23_02715</name>
</gene>
<dbReference type="CDD" id="cd18774">
    <property type="entry name" value="PDC2_HK_sensor"/>
    <property type="match status" value="1"/>
</dbReference>
<dbReference type="RefSeq" id="WP_042681240.1">
    <property type="nucleotide sequence ID" value="NZ_CABKTM010000043.1"/>
</dbReference>
<dbReference type="AlphaFoldDB" id="A0A9X2MG50"/>
<keyword evidence="1" id="KW-1133">Transmembrane helix</keyword>
<sequence>MKLKGKMVLFTVLVCIISVLSISIINYLIDLVFFVKLGKGSYAFLIDDQGNIVTHLNEKFKPKEEKLYNIDEILYGKTKYITKGKKLDIKDRKIKDYDGADRFFFFGNIEESNWKVGVGISTDYALGNINKTIKHTIIAVLIVLIISIAIST</sequence>
<accession>A0A9X2MG50</accession>
<comment type="caution">
    <text evidence="2">The sequence shown here is derived from an EMBL/GenBank/DDBJ whole genome shotgun (WGS) entry which is preliminary data.</text>
</comment>
<proteinExistence type="predicted"/>
<feature type="transmembrane region" description="Helical" evidence="1">
    <location>
        <begin position="7"/>
        <end position="29"/>
    </location>
</feature>
<organism evidence="2 3">
    <name type="scientific">Anaerosalibacter massiliensis</name>
    <dbReference type="NCBI Taxonomy" id="1347392"/>
    <lineage>
        <taxon>Bacteria</taxon>
        <taxon>Bacillati</taxon>
        <taxon>Bacillota</taxon>
        <taxon>Tissierellia</taxon>
        <taxon>Tissierellales</taxon>
        <taxon>Sporanaerobacteraceae</taxon>
        <taxon>Anaerosalibacter</taxon>
    </lineage>
</organism>
<keyword evidence="3" id="KW-1185">Reference proteome</keyword>
<keyword evidence="1" id="KW-0472">Membrane</keyword>
<evidence type="ECO:0000313" key="2">
    <source>
        <dbReference type="EMBL" id="MCR2043024.1"/>
    </source>
</evidence>
<evidence type="ECO:0000256" key="1">
    <source>
        <dbReference type="SAM" id="Phobius"/>
    </source>
</evidence>
<dbReference type="EMBL" id="JANJZL010000001">
    <property type="protein sequence ID" value="MCR2043024.1"/>
    <property type="molecule type" value="Genomic_DNA"/>
</dbReference>
<dbReference type="Gene3D" id="3.30.450.20">
    <property type="entry name" value="PAS domain"/>
    <property type="match status" value="1"/>
</dbReference>
<reference evidence="2" key="1">
    <citation type="submission" date="2022-07" db="EMBL/GenBank/DDBJ databases">
        <title>Enhanced cultured diversity of the mouse gut microbiota enables custom-made synthetic communities.</title>
        <authorList>
            <person name="Afrizal A."/>
        </authorList>
    </citation>
    <scope>NUCLEOTIDE SEQUENCE</scope>
    <source>
        <strain evidence="2">DSM 29482</strain>
    </source>
</reference>
<name>A0A9X2MG50_9FIRM</name>
<keyword evidence="1" id="KW-0812">Transmembrane</keyword>
<dbReference type="Proteomes" id="UP001142078">
    <property type="component" value="Unassembled WGS sequence"/>
</dbReference>